<dbReference type="OrthoDB" id="6579277at2759"/>
<sequence>MPGKSNNEFDQTVDTAVAVGHFSSLKRNIRNYRHKNLPREPMNSDFNIPEEWKTTMGAEPRPFMIFDSEQPDSRILIFASNFAIDILAKSESWFMDGTFKCSSNIFQQLYVIRGEYKSKVSTCVYAFLSNKSKKSISYGMINILAFLPFSEVIDGIVYLYTTTPVQLLPLLKYFDETHVSGKSGSPIFSPHFWNVHEIILNNGNRINNFCEGWNSHFNKLVGTNNPSFWLVIKCIQQDEATTRIERTLSESNTNNTLMPKSSKKNSLQNKLHNE</sequence>
<comment type="caution">
    <text evidence="2">The sequence shown here is derived from an EMBL/GenBank/DDBJ whole genome shotgun (WGS) entry which is preliminary data.</text>
</comment>
<feature type="compositionally biased region" description="Polar residues" evidence="1">
    <location>
        <begin position="249"/>
        <end position="259"/>
    </location>
</feature>
<gene>
    <name evidence="2" type="ORF">FWK35_00034770</name>
</gene>
<accession>A0A6G0W1S0</accession>
<feature type="compositionally biased region" description="Low complexity" evidence="1">
    <location>
        <begin position="264"/>
        <end position="274"/>
    </location>
</feature>
<protein>
    <submittedName>
        <fullName evidence="2">MULE domain-containing protein</fullName>
    </submittedName>
</protein>
<proteinExistence type="predicted"/>
<name>A0A6G0W1S0_APHCR</name>
<evidence type="ECO:0000256" key="1">
    <source>
        <dbReference type="SAM" id="MobiDB-lite"/>
    </source>
</evidence>
<evidence type="ECO:0000313" key="3">
    <source>
        <dbReference type="Proteomes" id="UP000478052"/>
    </source>
</evidence>
<dbReference type="Proteomes" id="UP000478052">
    <property type="component" value="Unassembled WGS sequence"/>
</dbReference>
<keyword evidence="3" id="KW-1185">Reference proteome</keyword>
<organism evidence="2 3">
    <name type="scientific">Aphis craccivora</name>
    <name type="common">Cowpea aphid</name>
    <dbReference type="NCBI Taxonomy" id="307492"/>
    <lineage>
        <taxon>Eukaryota</taxon>
        <taxon>Metazoa</taxon>
        <taxon>Ecdysozoa</taxon>
        <taxon>Arthropoda</taxon>
        <taxon>Hexapoda</taxon>
        <taxon>Insecta</taxon>
        <taxon>Pterygota</taxon>
        <taxon>Neoptera</taxon>
        <taxon>Paraneoptera</taxon>
        <taxon>Hemiptera</taxon>
        <taxon>Sternorrhyncha</taxon>
        <taxon>Aphidomorpha</taxon>
        <taxon>Aphidoidea</taxon>
        <taxon>Aphididae</taxon>
        <taxon>Aphidini</taxon>
        <taxon>Aphis</taxon>
        <taxon>Aphis</taxon>
    </lineage>
</organism>
<dbReference type="AlphaFoldDB" id="A0A6G0W1S0"/>
<feature type="region of interest" description="Disordered" evidence="1">
    <location>
        <begin position="247"/>
        <end position="274"/>
    </location>
</feature>
<evidence type="ECO:0000313" key="2">
    <source>
        <dbReference type="EMBL" id="KAF0717973.1"/>
    </source>
</evidence>
<reference evidence="2 3" key="1">
    <citation type="submission" date="2019-08" db="EMBL/GenBank/DDBJ databases">
        <title>Whole genome of Aphis craccivora.</title>
        <authorList>
            <person name="Voronova N.V."/>
            <person name="Shulinski R.S."/>
            <person name="Bandarenka Y.V."/>
            <person name="Zhorov D.G."/>
            <person name="Warner D."/>
        </authorList>
    </citation>
    <scope>NUCLEOTIDE SEQUENCE [LARGE SCALE GENOMIC DNA]</scope>
    <source>
        <strain evidence="2">180601</strain>
        <tissue evidence="2">Whole Body</tissue>
    </source>
</reference>
<dbReference type="EMBL" id="VUJU01009738">
    <property type="protein sequence ID" value="KAF0717973.1"/>
    <property type="molecule type" value="Genomic_DNA"/>
</dbReference>